<keyword evidence="6" id="KW-0249">Electron transport</keyword>
<dbReference type="Proteomes" id="UP000250079">
    <property type="component" value="Chromosome"/>
</dbReference>
<evidence type="ECO:0000256" key="2">
    <source>
        <dbReference type="ARBA" id="ARBA00010548"/>
    </source>
</evidence>
<sequence>MRPYIPTKLPRRLLALAIFGICAAGSANAQTTKTDAELPPPLPIEETGVVLSLPESYPESWIMVDEASFFNHYGGKVIILDALEKTHAKRIKGMVHKSLLGNFAQHKERSEFYVLETFHERGGRGPRTDVLAIYDRSTLKIKKELIWPTERLQALPERYAMAVTGDQQLLVAANLNPATSFTVVDLDSEEIIDTISTPGCVLTFPTGERSVASLCSDGAMMTTVLDESGQLKSQQRMESFFDSDDTAIFEHPAIVDGIAYFPSFRGTMHTINLQGEVAEYVEEWSLVSEEQQQENWRPSGIGLIHSDDQGLVYIIFQADGAEGTQTHGGSQVWVFDVQTKERVKVIELPSHGLSLALTRGDKPTLVVTNGEMNLDVFDATSGEYIQTLSDFGNQTPLLLHESY</sequence>
<protein>
    <submittedName>
        <fullName evidence="10">Aralkylamine dehydrogenase heavy chain</fullName>
        <ecNumber evidence="10">1.4.9.2</ecNumber>
    </submittedName>
</protein>
<dbReference type="InterPro" id="IPR011044">
    <property type="entry name" value="Quino_amine_DH_bsu"/>
</dbReference>
<keyword evidence="11" id="KW-1185">Reference proteome</keyword>
<evidence type="ECO:0000256" key="1">
    <source>
        <dbReference type="ARBA" id="ARBA00004418"/>
    </source>
</evidence>
<feature type="disulfide bond" evidence="8">
    <location>
        <begin position="200"/>
        <end position="215"/>
    </location>
</feature>
<dbReference type="SUPFAM" id="SSF50969">
    <property type="entry name" value="YVTN repeat-like/Quinoprotein amine dehydrogenase"/>
    <property type="match status" value="1"/>
</dbReference>
<evidence type="ECO:0000256" key="8">
    <source>
        <dbReference type="PIRSR" id="PIRSR609451-50"/>
    </source>
</evidence>
<evidence type="ECO:0000313" key="11">
    <source>
        <dbReference type="Proteomes" id="UP000250079"/>
    </source>
</evidence>
<dbReference type="KEGG" id="gai:IMCC3135_19715"/>
<comment type="similarity">
    <text evidence="2">Belongs to the aromatic amine dehydrogenase heavy chain family.</text>
</comment>
<evidence type="ECO:0000256" key="9">
    <source>
        <dbReference type="SAM" id="SignalP"/>
    </source>
</evidence>
<keyword evidence="5" id="KW-0574">Periplasm</keyword>
<comment type="subcellular location">
    <subcellularLocation>
        <location evidence="1">Periplasm</location>
    </subcellularLocation>
</comment>
<evidence type="ECO:0000256" key="4">
    <source>
        <dbReference type="ARBA" id="ARBA00022729"/>
    </source>
</evidence>
<dbReference type="GO" id="GO:0030059">
    <property type="term" value="F:aralkylamine dehydrogenase (azurin) activity"/>
    <property type="evidence" value="ECO:0007669"/>
    <property type="project" value="UniProtKB-EC"/>
</dbReference>
<evidence type="ECO:0000256" key="3">
    <source>
        <dbReference type="ARBA" id="ARBA00022448"/>
    </source>
</evidence>
<keyword evidence="4 9" id="KW-0732">Signal</keyword>
<dbReference type="InterPro" id="IPR015943">
    <property type="entry name" value="WD40/YVTN_repeat-like_dom_sf"/>
</dbReference>
<gene>
    <name evidence="10" type="primary">aauB</name>
    <name evidence="10" type="ORF">IMCC3135_19715</name>
</gene>
<keyword evidence="3" id="KW-0813">Transport</keyword>
<evidence type="ECO:0000256" key="6">
    <source>
        <dbReference type="ARBA" id="ARBA00022982"/>
    </source>
</evidence>
<evidence type="ECO:0000313" key="10">
    <source>
        <dbReference type="EMBL" id="ASJ74022.1"/>
    </source>
</evidence>
<dbReference type="EMBL" id="CP018632">
    <property type="protein sequence ID" value="ASJ74022.1"/>
    <property type="molecule type" value="Genomic_DNA"/>
</dbReference>
<dbReference type="GO" id="GO:0030058">
    <property type="term" value="F:aliphatic amine dehydrogenase activity"/>
    <property type="evidence" value="ECO:0007669"/>
    <property type="project" value="InterPro"/>
</dbReference>
<name>A0A2Z2NRF1_9GAMM</name>
<dbReference type="Gene3D" id="2.130.10.10">
    <property type="entry name" value="YVTN repeat-like/Quinoprotein amine dehydrogenase"/>
    <property type="match status" value="1"/>
</dbReference>
<keyword evidence="7 10" id="KW-0560">Oxidoreductase</keyword>
<feature type="chain" id="PRO_5016261862" evidence="9">
    <location>
        <begin position="30"/>
        <end position="403"/>
    </location>
</feature>
<accession>A0A2Z2NRF1</accession>
<dbReference type="EC" id="1.4.9.2" evidence="10"/>
<reference evidence="10 11" key="1">
    <citation type="submission" date="2016-12" db="EMBL/GenBank/DDBJ databases">
        <authorList>
            <person name="Song W.-J."/>
            <person name="Kurnit D.M."/>
        </authorList>
    </citation>
    <scope>NUCLEOTIDE SEQUENCE [LARGE SCALE GENOMIC DNA]</scope>
    <source>
        <strain evidence="10 11">IMCC3135</strain>
    </source>
</reference>
<evidence type="ECO:0000256" key="7">
    <source>
        <dbReference type="ARBA" id="ARBA00023002"/>
    </source>
</evidence>
<dbReference type="OrthoDB" id="185182at2"/>
<dbReference type="Pfam" id="PF06433">
    <property type="entry name" value="Me-amine-dh_H"/>
    <property type="match status" value="1"/>
</dbReference>
<dbReference type="GO" id="GO:0042597">
    <property type="term" value="C:periplasmic space"/>
    <property type="evidence" value="ECO:0007669"/>
    <property type="project" value="UniProtKB-SubCell"/>
</dbReference>
<organism evidence="10 11">
    <name type="scientific">Granulosicoccus antarcticus IMCC3135</name>
    <dbReference type="NCBI Taxonomy" id="1192854"/>
    <lineage>
        <taxon>Bacteria</taxon>
        <taxon>Pseudomonadati</taxon>
        <taxon>Pseudomonadota</taxon>
        <taxon>Gammaproteobacteria</taxon>
        <taxon>Chromatiales</taxon>
        <taxon>Granulosicoccaceae</taxon>
        <taxon>Granulosicoccus</taxon>
    </lineage>
</organism>
<dbReference type="AlphaFoldDB" id="A0A2Z2NRF1"/>
<proteinExistence type="inferred from homology"/>
<feature type="signal peptide" evidence="9">
    <location>
        <begin position="1"/>
        <end position="29"/>
    </location>
</feature>
<dbReference type="RefSeq" id="WP_157736134.1">
    <property type="nucleotide sequence ID" value="NZ_CP018632.1"/>
</dbReference>
<dbReference type="InterPro" id="IPR009451">
    <property type="entry name" value="Metamine_DH_Hvc"/>
</dbReference>
<evidence type="ECO:0000256" key="5">
    <source>
        <dbReference type="ARBA" id="ARBA00022764"/>
    </source>
</evidence>
<keyword evidence="8" id="KW-1015">Disulfide bond</keyword>